<proteinExistence type="predicted"/>
<dbReference type="EMBL" id="JAUIZM010000185">
    <property type="protein sequence ID" value="KAK1347752.1"/>
    <property type="molecule type" value="Genomic_DNA"/>
</dbReference>
<comment type="caution">
    <text evidence="1">The sequence shown here is derived from an EMBL/GenBank/DDBJ whole genome shotgun (WGS) entry which is preliminary data.</text>
</comment>
<dbReference type="Proteomes" id="UP001237642">
    <property type="component" value="Unassembled WGS sequence"/>
</dbReference>
<reference evidence="1" key="2">
    <citation type="submission" date="2023-05" db="EMBL/GenBank/DDBJ databases">
        <authorList>
            <person name="Schelkunov M.I."/>
        </authorList>
    </citation>
    <scope>NUCLEOTIDE SEQUENCE</scope>
    <source>
        <strain evidence="1">Hsosn_3</strain>
        <tissue evidence="1">Leaf</tissue>
    </source>
</reference>
<evidence type="ECO:0008006" key="3">
    <source>
        <dbReference type="Google" id="ProtNLM"/>
    </source>
</evidence>
<sequence length="222" mass="25727">MLLATIQGNQSDKLHIQAVLKKMKLTVQEWNKHDNGKIGDRISELEKKIACLENDGVEDNILTSAKADLKSLYNIHSNMLRQKSRTQWLLDADKNTRFYHQAIQKRRKKNQIRKIWWNDGWLNKPTQIKEAFFSHFSEFFKDKSDNICFGIGDLDVNTLSENEAEWIQKGFSEEEIHFALCQLGKNKAPGPDGLASEFLIKWWKEIKDAVMETVSNFEVGKG</sequence>
<name>A0AAD8GLM4_9APIA</name>
<keyword evidence="2" id="KW-1185">Reference proteome</keyword>
<reference evidence="1" key="1">
    <citation type="submission" date="2023-02" db="EMBL/GenBank/DDBJ databases">
        <title>Genome of toxic invasive species Heracleum sosnowskyi carries increased number of genes despite the absence of recent whole-genome duplications.</title>
        <authorList>
            <person name="Schelkunov M."/>
            <person name="Shtratnikova V."/>
            <person name="Makarenko M."/>
            <person name="Klepikova A."/>
            <person name="Omelchenko D."/>
            <person name="Novikova G."/>
            <person name="Obukhova E."/>
            <person name="Bogdanov V."/>
            <person name="Penin A."/>
            <person name="Logacheva M."/>
        </authorList>
    </citation>
    <scope>NUCLEOTIDE SEQUENCE</scope>
    <source>
        <strain evidence="1">Hsosn_3</strain>
        <tissue evidence="1">Leaf</tissue>
    </source>
</reference>
<gene>
    <name evidence="1" type="ORF">POM88_055029</name>
</gene>
<evidence type="ECO:0000313" key="2">
    <source>
        <dbReference type="Proteomes" id="UP001237642"/>
    </source>
</evidence>
<evidence type="ECO:0000313" key="1">
    <source>
        <dbReference type="EMBL" id="KAK1347752.1"/>
    </source>
</evidence>
<protein>
    <recommendedName>
        <fullName evidence="3">Reverse transcriptase</fullName>
    </recommendedName>
</protein>
<dbReference type="AlphaFoldDB" id="A0AAD8GLM4"/>
<accession>A0AAD8GLM4</accession>
<organism evidence="1 2">
    <name type="scientific">Heracleum sosnowskyi</name>
    <dbReference type="NCBI Taxonomy" id="360622"/>
    <lineage>
        <taxon>Eukaryota</taxon>
        <taxon>Viridiplantae</taxon>
        <taxon>Streptophyta</taxon>
        <taxon>Embryophyta</taxon>
        <taxon>Tracheophyta</taxon>
        <taxon>Spermatophyta</taxon>
        <taxon>Magnoliopsida</taxon>
        <taxon>eudicotyledons</taxon>
        <taxon>Gunneridae</taxon>
        <taxon>Pentapetalae</taxon>
        <taxon>asterids</taxon>
        <taxon>campanulids</taxon>
        <taxon>Apiales</taxon>
        <taxon>Apiaceae</taxon>
        <taxon>Apioideae</taxon>
        <taxon>apioid superclade</taxon>
        <taxon>Tordylieae</taxon>
        <taxon>Tordyliinae</taxon>
        <taxon>Heracleum</taxon>
    </lineage>
</organism>